<keyword evidence="8" id="KW-0067">ATP-binding</keyword>
<evidence type="ECO:0000256" key="2">
    <source>
        <dbReference type="ARBA" id="ARBA00022475"/>
    </source>
</evidence>
<evidence type="ECO:0000256" key="11">
    <source>
        <dbReference type="ARBA" id="ARBA00023136"/>
    </source>
</evidence>
<evidence type="ECO:0000259" key="12">
    <source>
        <dbReference type="Pfam" id="PF14689"/>
    </source>
</evidence>
<dbReference type="SUPFAM" id="SSF55890">
    <property type="entry name" value="Sporulation response regulatory protein Spo0B"/>
    <property type="match status" value="1"/>
</dbReference>
<dbReference type="GO" id="GO:0000155">
    <property type="term" value="F:phosphorelay sensor kinase activity"/>
    <property type="evidence" value="ECO:0007669"/>
    <property type="project" value="InterPro"/>
</dbReference>
<dbReference type="Proteomes" id="UP000483839">
    <property type="component" value="Unassembled WGS sequence"/>
</dbReference>
<sequence>MPRKLTLWASLSLVLVTMIALTTTIFYAIMIHETYQTIKVQETHLLTSTGNMLTQNEEIQKALLKDESNQKLITYCQMVAHNYDLDYVVIMNMKGIRLTHPNPEKIGKPFQGGDEKTALQGQEVISTAKGSLGKSIRYLIPVYDSHKKQIGAIAVGLTLKSLNEVVSDSKQKYTSALLICILIGLLVTSFISIHLKKQLHNLEPSEIYQLLEERNAMLDQIGHSVFIINKQHQISLTNQSAKGLIADKLSLTNIQGKKFESLFPQFAQLDITKTHDQLFRFLDEDYLISISPITVKNDLRGYLIFLRKAADAIYTMDQLVYTTTYASALQAQTHKFMNHLHVIYGLVDINYNDQLKIYLDSLLEDETDKLTSLSVLIKEPLLASFFIGEEEKYKEQGIHLHVEVSSDIPACQSQSQLNNVLMIYRYLHTHLLSEMETKKVMTTVCYKDNFLYTTYHILDDGFSIDDLNQLLKTSYFTQLLMDTKSYFNNNSSKDQISFSVNIPYLGA</sequence>
<dbReference type="Pfam" id="PF17203">
    <property type="entry name" value="sCache_3_2"/>
    <property type="match status" value="1"/>
</dbReference>
<dbReference type="Pfam" id="PF14689">
    <property type="entry name" value="SPOB_a"/>
    <property type="match status" value="1"/>
</dbReference>
<dbReference type="InterPro" id="IPR033463">
    <property type="entry name" value="sCache_3"/>
</dbReference>
<evidence type="ECO:0000313" key="15">
    <source>
        <dbReference type="Proteomes" id="UP000483839"/>
    </source>
</evidence>
<evidence type="ECO:0000256" key="5">
    <source>
        <dbReference type="ARBA" id="ARBA00022692"/>
    </source>
</evidence>
<evidence type="ECO:0000256" key="10">
    <source>
        <dbReference type="ARBA" id="ARBA00023012"/>
    </source>
</evidence>
<feature type="domain" description="Single cache" evidence="13">
    <location>
        <begin position="46"/>
        <end position="168"/>
    </location>
</feature>
<protein>
    <submittedName>
        <fullName evidence="14">Sensor histidine kinase</fullName>
    </submittedName>
</protein>
<evidence type="ECO:0000256" key="9">
    <source>
        <dbReference type="ARBA" id="ARBA00022989"/>
    </source>
</evidence>
<keyword evidence="7 14" id="KW-0418">Kinase</keyword>
<evidence type="ECO:0000256" key="1">
    <source>
        <dbReference type="ARBA" id="ARBA00004651"/>
    </source>
</evidence>
<dbReference type="GO" id="GO:0005524">
    <property type="term" value="F:ATP binding"/>
    <property type="evidence" value="ECO:0007669"/>
    <property type="project" value="UniProtKB-KW"/>
</dbReference>
<evidence type="ECO:0000256" key="4">
    <source>
        <dbReference type="ARBA" id="ARBA00022679"/>
    </source>
</evidence>
<comment type="subcellular location">
    <subcellularLocation>
        <location evidence="1">Cell membrane</location>
        <topology evidence="1">Multi-pass membrane protein</topology>
    </subcellularLocation>
</comment>
<name>A0A2X4H407_STRUB</name>
<dbReference type="AlphaFoldDB" id="A0A2X4H407"/>
<dbReference type="RefSeq" id="WP_111673188.1">
    <property type="nucleotide sequence ID" value="NZ_JADFAX010000006.1"/>
</dbReference>
<comment type="caution">
    <text evidence="14">The sequence shown here is derived from an EMBL/GenBank/DDBJ whole genome shotgun (WGS) entry which is preliminary data.</text>
</comment>
<gene>
    <name evidence="14" type="ORF">GKS16_04455</name>
</gene>
<evidence type="ECO:0000256" key="7">
    <source>
        <dbReference type="ARBA" id="ARBA00022777"/>
    </source>
</evidence>
<evidence type="ECO:0000256" key="8">
    <source>
        <dbReference type="ARBA" id="ARBA00022840"/>
    </source>
</evidence>
<dbReference type="EMBL" id="WLXI01000037">
    <property type="protein sequence ID" value="MTD01529.1"/>
    <property type="molecule type" value="Genomic_DNA"/>
</dbReference>
<feature type="domain" description="SpoOB alpha-helical" evidence="12">
    <location>
        <begin position="320"/>
        <end position="365"/>
    </location>
</feature>
<dbReference type="Gene3D" id="1.10.287.130">
    <property type="match status" value="1"/>
</dbReference>
<dbReference type="SUPFAM" id="SSF103190">
    <property type="entry name" value="Sensory domain-like"/>
    <property type="match status" value="1"/>
</dbReference>
<dbReference type="InterPro" id="IPR016120">
    <property type="entry name" value="Sig_transdc_His_kin_SpoOB"/>
</dbReference>
<organism evidence="14 15">
    <name type="scientific">Streptococcus uberis</name>
    <dbReference type="NCBI Taxonomy" id="1349"/>
    <lineage>
        <taxon>Bacteria</taxon>
        <taxon>Bacillati</taxon>
        <taxon>Bacillota</taxon>
        <taxon>Bacilli</taxon>
        <taxon>Lactobacillales</taxon>
        <taxon>Streptococcaceae</taxon>
        <taxon>Streptococcus</taxon>
    </lineage>
</organism>
<evidence type="ECO:0000313" key="14">
    <source>
        <dbReference type="EMBL" id="MTD01529.1"/>
    </source>
</evidence>
<accession>A0A2X4H407</accession>
<proteinExistence type="predicted"/>
<dbReference type="Gene3D" id="3.30.450.20">
    <property type="entry name" value="PAS domain"/>
    <property type="match status" value="2"/>
</dbReference>
<evidence type="ECO:0000256" key="3">
    <source>
        <dbReference type="ARBA" id="ARBA00022553"/>
    </source>
</evidence>
<keyword evidence="5" id="KW-0812">Transmembrane</keyword>
<evidence type="ECO:0000256" key="6">
    <source>
        <dbReference type="ARBA" id="ARBA00022741"/>
    </source>
</evidence>
<dbReference type="InterPro" id="IPR029151">
    <property type="entry name" value="Sensor-like_sf"/>
</dbReference>
<keyword evidence="9" id="KW-1133">Transmembrane helix</keyword>
<keyword evidence="3" id="KW-0597">Phosphoprotein</keyword>
<keyword evidence="10" id="KW-0902">Two-component regulatory system</keyword>
<keyword evidence="11" id="KW-0472">Membrane</keyword>
<keyword evidence="6" id="KW-0547">Nucleotide-binding</keyword>
<keyword evidence="2" id="KW-1003">Cell membrane</keyword>
<dbReference type="GO" id="GO:0005886">
    <property type="term" value="C:plasma membrane"/>
    <property type="evidence" value="ECO:0007669"/>
    <property type="project" value="UniProtKB-SubCell"/>
</dbReference>
<keyword evidence="4" id="KW-0808">Transferase</keyword>
<dbReference type="InterPro" id="IPR039506">
    <property type="entry name" value="SPOB_a"/>
</dbReference>
<evidence type="ECO:0000259" key="13">
    <source>
        <dbReference type="Pfam" id="PF17203"/>
    </source>
</evidence>
<reference evidence="14 15" key="1">
    <citation type="submission" date="2019-11" db="EMBL/GenBank/DDBJ databases">
        <title>Streptococcus uberis isolated from clinical mastitis cases on a southeastern Queensland dairy.</title>
        <authorList>
            <person name="Workentine M.L."/>
            <person name="Price R."/>
            <person name="Olchowy T."/>
        </authorList>
    </citation>
    <scope>NUCLEOTIDE SEQUENCE [LARGE SCALE GENOMIC DNA]</scope>
    <source>
        <strain evidence="14 15">OLC4459-A17</strain>
    </source>
</reference>